<protein>
    <submittedName>
        <fullName evidence="2">Uncharacterized protein</fullName>
    </submittedName>
</protein>
<organism evidence="2 3">
    <name type="scientific">Artemisia annua</name>
    <name type="common">Sweet wormwood</name>
    <dbReference type="NCBI Taxonomy" id="35608"/>
    <lineage>
        <taxon>Eukaryota</taxon>
        <taxon>Viridiplantae</taxon>
        <taxon>Streptophyta</taxon>
        <taxon>Embryophyta</taxon>
        <taxon>Tracheophyta</taxon>
        <taxon>Spermatophyta</taxon>
        <taxon>Magnoliopsida</taxon>
        <taxon>eudicotyledons</taxon>
        <taxon>Gunneridae</taxon>
        <taxon>Pentapetalae</taxon>
        <taxon>asterids</taxon>
        <taxon>campanulids</taxon>
        <taxon>Asterales</taxon>
        <taxon>Asteraceae</taxon>
        <taxon>Asteroideae</taxon>
        <taxon>Anthemideae</taxon>
        <taxon>Artemisiinae</taxon>
        <taxon>Artemisia</taxon>
    </lineage>
</organism>
<accession>A0A2U1K8Z3</accession>
<dbReference type="AlphaFoldDB" id="A0A2U1K8Z3"/>
<proteinExistence type="predicted"/>
<dbReference type="OrthoDB" id="2012664at2759"/>
<reference evidence="2 3" key="1">
    <citation type="journal article" date="2018" name="Mol. Plant">
        <title>The genome of Artemisia annua provides insight into the evolution of Asteraceae family and artemisinin biosynthesis.</title>
        <authorList>
            <person name="Shen Q."/>
            <person name="Zhang L."/>
            <person name="Liao Z."/>
            <person name="Wang S."/>
            <person name="Yan T."/>
            <person name="Shi P."/>
            <person name="Liu M."/>
            <person name="Fu X."/>
            <person name="Pan Q."/>
            <person name="Wang Y."/>
            <person name="Lv Z."/>
            <person name="Lu X."/>
            <person name="Zhang F."/>
            <person name="Jiang W."/>
            <person name="Ma Y."/>
            <person name="Chen M."/>
            <person name="Hao X."/>
            <person name="Li L."/>
            <person name="Tang Y."/>
            <person name="Lv G."/>
            <person name="Zhou Y."/>
            <person name="Sun X."/>
            <person name="Brodelius P.E."/>
            <person name="Rose J.K.C."/>
            <person name="Tang K."/>
        </authorList>
    </citation>
    <scope>NUCLEOTIDE SEQUENCE [LARGE SCALE GENOMIC DNA]</scope>
    <source>
        <strain evidence="3">cv. Huhao1</strain>
        <tissue evidence="2">Leaf</tissue>
    </source>
</reference>
<feature type="transmembrane region" description="Helical" evidence="1">
    <location>
        <begin position="21"/>
        <end position="42"/>
    </location>
</feature>
<keyword evidence="1" id="KW-0472">Membrane</keyword>
<keyword evidence="1" id="KW-0812">Transmembrane</keyword>
<dbReference type="EMBL" id="PKPP01032507">
    <property type="protein sequence ID" value="PWA16752.1"/>
    <property type="molecule type" value="Genomic_DNA"/>
</dbReference>
<dbReference type="InterPro" id="IPR012337">
    <property type="entry name" value="RNaseH-like_sf"/>
</dbReference>
<gene>
    <name evidence="2" type="ORF">CTI12_AA630460</name>
</gene>
<keyword evidence="1" id="KW-1133">Transmembrane helix</keyword>
<keyword evidence="3" id="KW-1185">Reference proteome</keyword>
<sequence>MFCSEEWEKCKFSKTVKGKTVYAMVLSTAFWTGITTCLKVFAPLVKVLRMVDADWKPSMGFIYGELRKATQEIKGALNDNENAYKPILDIIKEKSSKRLDTCLHMAAYILNPYYYYHDPLAKLDVEADDSIVEILGVLFPGDYELQNQINMVELPMYKNKLEKFDRPIAIKSCAVKQ</sequence>
<evidence type="ECO:0000256" key="1">
    <source>
        <dbReference type="SAM" id="Phobius"/>
    </source>
</evidence>
<dbReference type="STRING" id="35608.A0A2U1K8Z3"/>
<dbReference type="SUPFAM" id="SSF53098">
    <property type="entry name" value="Ribonuclease H-like"/>
    <property type="match status" value="1"/>
</dbReference>
<evidence type="ECO:0000313" key="3">
    <source>
        <dbReference type="Proteomes" id="UP000245207"/>
    </source>
</evidence>
<evidence type="ECO:0000313" key="2">
    <source>
        <dbReference type="EMBL" id="PWA16752.1"/>
    </source>
</evidence>
<comment type="caution">
    <text evidence="2">The sequence shown here is derived from an EMBL/GenBank/DDBJ whole genome shotgun (WGS) entry which is preliminary data.</text>
</comment>
<dbReference type="Proteomes" id="UP000245207">
    <property type="component" value="Unassembled WGS sequence"/>
</dbReference>
<name>A0A2U1K8Z3_ARTAN</name>